<dbReference type="InterPro" id="IPR052554">
    <property type="entry name" value="2-oxoglutarate_synth_KorC"/>
</dbReference>
<dbReference type="SUPFAM" id="SSF53323">
    <property type="entry name" value="Pyruvate-ferredoxin oxidoreductase, PFOR, domain III"/>
    <property type="match status" value="1"/>
</dbReference>
<keyword evidence="1" id="KW-0560">Oxidoreductase</keyword>
<evidence type="ECO:0000256" key="1">
    <source>
        <dbReference type="ARBA" id="ARBA00023002"/>
    </source>
</evidence>
<accession>A0A2L2X8R4</accession>
<dbReference type="OrthoDB" id="9789125at2"/>
<dbReference type="PANTHER" id="PTHR42730">
    <property type="entry name" value="2-OXOGLUTARATE SYNTHASE SUBUNIT KORC"/>
    <property type="match status" value="1"/>
</dbReference>
<dbReference type="EMBL" id="BFAV01000028">
    <property type="protein sequence ID" value="GBF32392.1"/>
    <property type="molecule type" value="Genomic_DNA"/>
</dbReference>
<proteinExistence type="predicted"/>
<evidence type="ECO:0000313" key="4">
    <source>
        <dbReference type="Proteomes" id="UP000239549"/>
    </source>
</evidence>
<sequence>MKDRYEIILAGSGGQGLIVCGMMLGEAAILEGKNVVQTQSYGIASRGGFSKAEVIIDKEEIIYQQVIKPDMVLALTEEAMEIYASGYSDIPVFYDTTLLEAREGDNLYGFPFTEMARNLGHTGTANMIALGAMSAVTGLVKVASLESVIKKRFSGKVADMNIMALCSGVDLIAK</sequence>
<evidence type="ECO:0000313" key="3">
    <source>
        <dbReference type="EMBL" id="GBF32392.1"/>
    </source>
</evidence>
<reference evidence="4" key="1">
    <citation type="submission" date="2018-02" db="EMBL/GenBank/DDBJ databases">
        <title>Genome sequence of Desulfocucumis palustris strain NAW-5.</title>
        <authorList>
            <person name="Watanabe M."/>
            <person name="Kojima H."/>
            <person name="Fukui M."/>
        </authorList>
    </citation>
    <scope>NUCLEOTIDE SEQUENCE [LARGE SCALE GENOMIC DNA]</scope>
    <source>
        <strain evidence="4">NAW-5</strain>
    </source>
</reference>
<dbReference type="RefSeq" id="WP_104370927.1">
    <property type="nucleotide sequence ID" value="NZ_BFAV01000028.1"/>
</dbReference>
<dbReference type="GO" id="GO:0016903">
    <property type="term" value="F:oxidoreductase activity, acting on the aldehyde or oxo group of donors"/>
    <property type="evidence" value="ECO:0007669"/>
    <property type="project" value="InterPro"/>
</dbReference>
<dbReference type="AlphaFoldDB" id="A0A2L2X8R4"/>
<dbReference type="InterPro" id="IPR002869">
    <property type="entry name" value="Pyrv_flavodox_OxRed_cen"/>
</dbReference>
<evidence type="ECO:0000259" key="2">
    <source>
        <dbReference type="Pfam" id="PF01558"/>
    </source>
</evidence>
<dbReference type="Gene3D" id="3.40.920.10">
    <property type="entry name" value="Pyruvate-ferredoxin oxidoreductase, PFOR, domain III"/>
    <property type="match status" value="1"/>
</dbReference>
<name>A0A2L2X8R4_9FIRM</name>
<dbReference type="Pfam" id="PF01558">
    <property type="entry name" value="POR"/>
    <property type="match status" value="1"/>
</dbReference>
<dbReference type="Proteomes" id="UP000239549">
    <property type="component" value="Unassembled WGS sequence"/>
</dbReference>
<organism evidence="3 4">
    <name type="scientific">Desulfocucumis palustris</name>
    <dbReference type="NCBI Taxonomy" id="1898651"/>
    <lineage>
        <taxon>Bacteria</taxon>
        <taxon>Bacillati</taxon>
        <taxon>Bacillota</taxon>
        <taxon>Clostridia</taxon>
        <taxon>Eubacteriales</taxon>
        <taxon>Desulfocucumaceae</taxon>
        <taxon>Desulfocucumis</taxon>
    </lineage>
</organism>
<dbReference type="PANTHER" id="PTHR42730:SF1">
    <property type="entry name" value="2-OXOGLUTARATE SYNTHASE SUBUNIT KORC"/>
    <property type="match status" value="1"/>
</dbReference>
<dbReference type="InterPro" id="IPR019752">
    <property type="entry name" value="Pyrv/ketoisovalerate_OxRed_cat"/>
</dbReference>
<comment type="caution">
    <text evidence="3">The sequence shown here is derived from an EMBL/GenBank/DDBJ whole genome shotgun (WGS) entry which is preliminary data.</text>
</comment>
<keyword evidence="4" id="KW-1185">Reference proteome</keyword>
<protein>
    <submittedName>
        <fullName evidence="3">2-oxoglutarate oxidoreductase gamma subunit</fullName>
    </submittedName>
</protein>
<gene>
    <name evidence="3" type="ORF">DCCM_0586</name>
</gene>
<feature type="domain" description="Pyruvate/ketoisovalerate oxidoreductase catalytic" evidence="2">
    <location>
        <begin position="13"/>
        <end position="169"/>
    </location>
</feature>